<name>A0A0A9GUN7_ARUDO</name>
<dbReference type="EMBL" id="GBRH01173603">
    <property type="protein sequence ID" value="JAE24293.1"/>
    <property type="molecule type" value="Transcribed_RNA"/>
</dbReference>
<reference evidence="1" key="1">
    <citation type="submission" date="2014-09" db="EMBL/GenBank/DDBJ databases">
        <authorList>
            <person name="Magalhaes I.L.F."/>
            <person name="Oliveira U."/>
            <person name="Santos F.R."/>
            <person name="Vidigal T.H.D.A."/>
            <person name="Brescovit A.D."/>
            <person name="Santos A.J."/>
        </authorList>
    </citation>
    <scope>NUCLEOTIDE SEQUENCE</scope>
    <source>
        <tissue evidence="1">Shoot tissue taken approximately 20 cm above the soil surface</tissue>
    </source>
</reference>
<dbReference type="AlphaFoldDB" id="A0A0A9GUN7"/>
<evidence type="ECO:0000313" key="1">
    <source>
        <dbReference type="EMBL" id="JAE24293.1"/>
    </source>
</evidence>
<protein>
    <submittedName>
        <fullName evidence="1">Uncharacterized protein</fullName>
    </submittedName>
</protein>
<organism evidence="1">
    <name type="scientific">Arundo donax</name>
    <name type="common">Giant reed</name>
    <name type="synonym">Donax arundinaceus</name>
    <dbReference type="NCBI Taxonomy" id="35708"/>
    <lineage>
        <taxon>Eukaryota</taxon>
        <taxon>Viridiplantae</taxon>
        <taxon>Streptophyta</taxon>
        <taxon>Embryophyta</taxon>
        <taxon>Tracheophyta</taxon>
        <taxon>Spermatophyta</taxon>
        <taxon>Magnoliopsida</taxon>
        <taxon>Liliopsida</taxon>
        <taxon>Poales</taxon>
        <taxon>Poaceae</taxon>
        <taxon>PACMAD clade</taxon>
        <taxon>Arundinoideae</taxon>
        <taxon>Arundineae</taxon>
        <taxon>Arundo</taxon>
    </lineage>
</organism>
<accession>A0A0A9GUN7</accession>
<proteinExistence type="predicted"/>
<reference evidence="1" key="2">
    <citation type="journal article" date="2015" name="Data Brief">
        <title>Shoot transcriptome of the giant reed, Arundo donax.</title>
        <authorList>
            <person name="Barrero R.A."/>
            <person name="Guerrero F.D."/>
            <person name="Moolhuijzen P."/>
            <person name="Goolsby J.A."/>
            <person name="Tidwell J."/>
            <person name="Bellgard S.E."/>
            <person name="Bellgard M.I."/>
        </authorList>
    </citation>
    <scope>NUCLEOTIDE SEQUENCE</scope>
    <source>
        <tissue evidence="1">Shoot tissue taken approximately 20 cm above the soil surface</tissue>
    </source>
</reference>
<sequence>MSEVQNLTAKLRRDYNYNINIPIQERFQRRVSYVLLSQVLSLSTIHL</sequence>